<organism evidence="1 2">
    <name type="scientific">Kitasatospora griseola</name>
    <name type="common">Streptomyces griseolosporeus</name>
    <dbReference type="NCBI Taxonomy" id="2064"/>
    <lineage>
        <taxon>Bacteria</taxon>
        <taxon>Bacillati</taxon>
        <taxon>Actinomycetota</taxon>
        <taxon>Actinomycetes</taxon>
        <taxon>Kitasatosporales</taxon>
        <taxon>Streptomycetaceae</taxon>
        <taxon>Kitasatospora</taxon>
    </lineage>
</organism>
<comment type="caution">
    <text evidence="1">The sequence shown here is derived from an EMBL/GenBank/DDBJ whole genome shotgun (WGS) entry which is preliminary data.</text>
</comment>
<sequence>MAHNTVDPATITPEMAAQIRAWRCDEDYSWRAVAQAATDLWGSDWGSNQLYGEDLCRAAAKLLGENVDREPWN</sequence>
<dbReference type="PATRIC" id="fig|2064.6.peg.1179"/>
<evidence type="ECO:0000313" key="1">
    <source>
        <dbReference type="EMBL" id="KIQ66861.1"/>
    </source>
</evidence>
<name>A0A0D0P5H8_KITGR</name>
<dbReference type="AlphaFoldDB" id="A0A0D0P5H8"/>
<evidence type="ECO:0000313" key="2">
    <source>
        <dbReference type="Proteomes" id="UP000032066"/>
    </source>
</evidence>
<keyword evidence="2" id="KW-1185">Reference proteome</keyword>
<gene>
    <name evidence="1" type="ORF">TR51_05325</name>
</gene>
<proteinExistence type="predicted"/>
<protein>
    <submittedName>
        <fullName evidence="1">Uncharacterized protein</fullName>
    </submittedName>
</protein>
<accession>A0A0D0P5H8</accession>
<dbReference type="OrthoDB" id="3389359at2"/>
<dbReference type="STRING" id="2064.TR51_05325"/>
<dbReference type="Proteomes" id="UP000032066">
    <property type="component" value="Unassembled WGS sequence"/>
</dbReference>
<dbReference type="EMBL" id="JXZB01000001">
    <property type="protein sequence ID" value="KIQ66861.1"/>
    <property type="molecule type" value="Genomic_DNA"/>
</dbReference>
<reference evidence="1 2" key="1">
    <citation type="submission" date="2015-02" db="EMBL/GenBank/DDBJ databases">
        <title>Draft genome sequence of Kitasatospora griseola MF730-N6, a bafilomycin, terpentecin and satosporin producer.</title>
        <authorList>
            <person name="Arens J.C."/>
            <person name="Haltli B."/>
            <person name="Kerr R.G."/>
        </authorList>
    </citation>
    <scope>NUCLEOTIDE SEQUENCE [LARGE SCALE GENOMIC DNA]</scope>
    <source>
        <strain evidence="1 2">MF730-N6</strain>
    </source>
</reference>
<dbReference type="RefSeq" id="WP_043908398.1">
    <property type="nucleotide sequence ID" value="NZ_JXZB01000001.1"/>
</dbReference>